<dbReference type="Pfam" id="PF24883">
    <property type="entry name" value="NPHP3_N"/>
    <property type="match status" value="1"/>
</dbReference>
<proteinExistence type="predicted"/>
<evidence type="ECO:0000256" key="1">
    <source>
        <dbReference type="ARBA" id="ARBA00022737"/>
    </source>
</evidence>
<dbReference type="EMBL" id="JACAZI010000010">
    <property type="protein sequence ID" value="KAF7350149.1"/>
    <property type="molecule type" value="Genomic_DNA"/>
</dbReference>
<dbReference type="AlphaFoldDB" id="A0A8H6Y1B7"/>
<sequence>MKAISQKHYLSMSPETLKITTVSLDPDFQGSINCQLSVNGNGAEFERLVLHSKLPKQPLRSPVVIRRGMVLTIHSTHNKQIWNKPANTTRDIAFQSILQQVLSGGEMKPIPVDGSEITLHIELGNPPHTLQYLFRLKSVDPGPVVGISIAKVNQAIPGRGFHYIGFRVDGLSMFERRLSPRAPYPQEIPLCPMFSLHPEMDLRLCLYRRPFYIWPVKSVVKYSAVKASEVHDLLHDGLAEGIEHTFEGTPEITVRLYMQKDSTVTAILDQSAKMISRRTRILERLGRSRLLMENAAKLMGTVGEMHPIAKTVLQALGQIYSKLNELENWDDKLLDLIDDMGGFLAYVEDIKCFTTIGHFQQTLETLEPIIRRTGNLVLKYSHHGLAFQSEIAEYEALQRCFERWTDQFSHGVGVENLKQIGMVHNMMEEQREFFKTHRNDVLNRIRPPETDRQQPISGCLDGTRKRIFKKIDSFLAGQTPHNILWIKGFPGSGKSCVTRSVVEKIRDTPSFGASFFFERDNGGFIAPSTMVRSVSADLCRHPLFLDALAADLEPRMIDFSTASIKDQFRRLVEKPLQSVVNDLKDGNSLVVIVDALDECGGLTRFRSQDRQDVLAAIERWSRLSPSLRLIVTSRDETPISEVLGPISESLELRLSSRQAAKDIEVFLDLELKRIGRAYCLPDWPTQDDIHALAVKAKGLFVWAATLVKFVDQPRPQDVLQLILQDEMTLEGDITNLYNLILEISFPDQQPGSKFLAEFNSFVGAIVTANRPLDKGSPLFNILGVESSTAN</sequence>
<dbReference type="SUPFAM" id="SSF52540">
    <property type="entry name" value="P-loop containing nucleoside triphosphate hydrolases"/>
    <property type="match status" value="1"/>
</dbReference>
<keyword evidence="1" id="KW-0677">Repeat</keyword>
<reference evidence="3" key="1">
    <citation type="submission" date="2020-05" db="EMBL/GenBank/DDBJ databases">
        <title>Mycena genomes resolve the evolution of fungal bioluminescence.</title>
        <authorList>
            <person name="Tsai I.J."/>
        </authorList>
    </citation>
    <scope>NUCLEOTIDE SEQUENCE</scope>
    <source>
        <strain evidence="3">CCC161011</strain>
    </source>
</reference>
<dbReference type="InterPro" id="IPR056884">
    <property type="entry name" value="NPHP3-like_N"/>
</dbReference>
<name>A0A8H6Y1B7_9AGAR</name>
<dbReference type="PANTHER" id="PTHR10039">
    <property type="entry name" value="AMELOGENIN"/>
    <property type="match status" value="1"/>
</dbReference>
<dbReference type="OrthoDB" id="163438at2759"/>
<accession>A0A8H6Y1B7</accession>
<organism evidence="3 4">
    <name type="scientific">Mycena venus</name>
    <dbReference type="NCBI Taxonomy" id="2733690"/>
    <lineage>
        <taxon>Eukaryota</taxon>
        <taxon>Fungi</taxon>
        <taxon>Dikarya</taxon>
        <taxon>Basidiomycota</taxon>
        <taxon>Agaricomycotina</taxon>
        <taxon>Agaricomycetes</taxon>
        <taxon>Agaricomycetidae</taxon>
        <taxon>Agaricales</taxon>
        <taxon>Marasmiineae</taxon>
        <taxon>Mycenaceae</taxon>
        <taxon>Mycena</taxon>
    </lineage>
</organism>
<dbReference type="Gene3D" id="3.40.50.300">
    <property type="entry name" value="P-loop containing nucleotide triphosphate hydrolases"/>
    <property type="match status" value="1"/>
</dbReference>
<evidence type="ECO:0000313" key="4">
    <source>
        <dbReference type="Proteomes" id="UP000620124"/>
    </source>
</evidence>
<comment type="caution">
    <text evidence="3">The sequence shown here is derived from an EMBL/GenBank/DDBJ whole genome shotgun (WGS) entry which is preliminary data.</text>
</comment>
<dbReference type="PANTHER" id="PTHR10039:SF5">
    <property type="entry name" value="NACHT DOMAIN-CONTAINING PROTEIN"/>
    <property type="match status" value="1"/>
</dbReference>
<dbReference type="InterPro" id="IPR027417">
    <property type="entry name" value="P-loop_NTPase"/>
</dbReference>
<gene>
    <name evidence="3" type="ORF">MVEN_01317400</name>
</gene>
<protein>
    <submittedName>
        <fullName evidence="3">WD40 repeat-like protein</fullName>
    </submittedName>
</protein>
<keyword evidence="4" id="KW-1185">Reference proteome</keyword>
<feature type="domain" description="Nephrocystin 3-like N-terminal" evidence="2">
    <location>
        <begin position="470"/>
        <end position="634"/>
    </location>
</feature>
<evidence type="ECO:0000313" key="3">
    <source>
        <dbReference type="EMBL" id="KAF7350149.1"/>
    </source>
</evidence>
<dbReference type="Proteomes" id="UP000620124">
    <property type="component" value="Unassembled WGS sequence"/>
</dbReference>
<evidence type="ECO:0000259" key="2">
    <source>
        <dbReference type="Pfam" id="PF24883"/>
    </source>
</evidence>